<name>A0AAV0KY18_9ROSI</name>
<dbReference type="InterPro" id="IPR053151">
    <property type="entry name" value="RNase_H-like"/>
</dbReference>
<evidence type="ECO:0000259" key="1">
    <source>
        <dbReference type="Pfam" id="PF13456"/>
    </source>
</evidence>
<accession>A0AAV0KY18</accession>
<protein>
    <recommendedName>
        <fullName evidence="1">RNase H type-1 domain-containing protein</fullName>
    </recommendedName>
</protein>
<organism evidence="2 3">
    <name type="scientific">Linum tenue</name>
    <dbReference type="NCBI Taxonomy" id="586396"/>
    <lineage>
        <taxon>Eukaryota</taxon>
        <taxon>Viridiplantae</taxon>
        <taxon>Streptophyta</taxon>
        <taxon>Embryophyta</taxon>
        <taxon>Tracheophyta</taxon>
        <taxon>Spermatophyta</taxon>
        <taxon>Magnoliopsida</taxon>
        <taxon>eudicotyledons</taxon>
        <taxon>Gunneridae</taxon>
        <taxon>Pentapetalae</taxon>
        <taxon>rosids</taxon>
        <taxon>fabids</taxon>
        <taxon>Malpighiales</taxon>
        <taxon>Linaceae</taxon>
        <taxon>Linum</taxon>
    </lineage>
</organism>
<dbReference type="Proteomes" id="UP001154282">
    <property type="component" value="Unassembled WGS sequence"/>
</dbReference>
<evidence type="ECO:0000313" key="3">
    <source>
        <dbReference type="Proteomes" id="UP001154282"/>
    </source>
</evidence>
<dbReference type="AlphaFoldDB" id="A0AAV0KY18"/>
<dbReference type="GO" id="GO:0004523">
    <property type="term" value="F:RNA-DNA hybrid ribonuclease activity"/>
    <property type="evidence" value="ECO:0007669"/>
    <property type="project" value="InterPro"/>
</dbReference>
<dbReference type="Gene3D" id="3.30.420.10">
    <property type="entry name" value="Ribonuclease H-like superfamily/Ribonuclease H"/>
    <property type="match status" value="1"/>
</dbReference>
<dbReference type="InterPro" id="IPR036397">
    <property type="entry name" value="RNaseH_sf"/>
</dbReference>
<dbReference type="InterPro" id="IPR002156">
    <property type="entry name" value="RNaseH_domain"/>
</dbReference>
<dbReference type="EMBL" id="CAMGYJ010000005">
    <property type="protein sequence ID" value="CAI0427145.1"/>
    <property type="molecule type" value="Genomic_DNA"/>
</dbReference>
<proteinExistence type="predicted"/>
<keyword evidence="3" id="KW-1185">Reference proteome</keyword>
<sequence length="132" mass="14926">MLPAFSTDLGDGSITHVELAGIKQGLRIAWDMGIRKLAFQTDSVTTVSLIQEDPSIHPHRMLLKSNRRFLSLEWEVTIEHVFWEGNFVGDFLASRGHPLPVGLHMIDIPDPSLGYWLYYDTIGVQTPRLVIN</sequence>
<dbReference type="GO" id="GO:0003676">
    <property type="term" value="F:nucleic acid binding"/>
    <property type="evidence" value="ECO:0007669"/>
    <property type="project" value="InterPro"/>
</dbReference>
<evidence type="ECO:0000313" key="2">
    <source>
        <dbReference type="EMBL" id="CAI0427145.1"/>
    </source>
</evidence>
<reference evidence="2" key="1">
    <citation type="submission" date="2022-08" db="EMBL/GenBank/DDBJ databases">
        <authorList>
            <person name="Gutierrez-Valencia J."/>
        </authorList>
    </citation>
    <scope>NUCLEOTIDE SEQUENCE</scope>
</reference>
<dbReference type="SUPFAM" id="SSF53098">
    <property type="entry name" value="Ribonuclease H-like"/>
    <property type="match status" value="1"/>
</dbReference>
<comment type="caution">
    <text evidence="2">The sequence shown here is derived from an EMBL/GenBank/DDBJ whole genome shotgun (WGS) entry which is preliminary data.</text>
</comment>
<dbReference type="Pfam" id="PF13456">
    <property type="entry name" value="RVT_3"/>
    <property type="match status" value="1"/>
</dbReference>
<dbReference type="InterPro" id="IPR012337">
    <property type="entry name" value="RNaseH-like_sf"/>
</dbReference>
<dbReference type="CDD" id="cd06222">
    <property type="entry name" value="RNase_H_like"/>
    <property type="match status" value="1"/>
</dbReference>
<gene>
    <name evidence="2" type="ORF">LITE_LOCUS21080</name>
</gene>
<feature type="domain" description="RNase H type-1" evidence="1">
    <location>
        <begin position="12"/>
        <end position="95"/>
    </location>
</feature>
<dbReference type="InterPro" id="IPR044730">
    <property type="entry name" value="RNase_H-like_dom_plant"/>
</dbReference>
<dbReference type="PANTHER" id="PTHR47723">
    <property type="entry name" value="OS05G0353850 PROTEIN"/>
    <property type="match status" value="1"/>
</dbReference>
<dbReference type="PANTHER" id="PTHR47723:SF13">
    <property type="entry name" value="PUTATIVE-RELATED"/>
    <property type="match status" value="1"/>
</dbReference>